<evidence type="ECO:0000313" key="16">
    <source>
        <dbReference type="EMBL" id="KAK1945200.1"/>
    </source>
</evidence>
<evidence type="ECO:0000256" key="5">
    <source>
        <dbReference type="ARBA" id="ARBA00022741"/>
    </source>
</evidence>
<feature type="compositionally biased region" description="Polar residues" evidence="12">
    <location>
        <begin position="988"/>
        <end position="1013"/>
    </location>
</feature>
<feature type="binding site" evidence="10">
    <location>
        <begin position="103"/>
        <end position="110"/>
    </location>
    <ligand>
        <name>ATP</name>
        <dbReference type="ChEBI" id="CHEBI:30616"/>
    </ligand>
</feature>
<dbReference type="SUPFAM" id="SSF103473">
    <property type="entry name" value="MFS general substrate transporter"/>
    <property type="match status" value="1"/>
</dbReference>
<evidence type="ECO:0000256" key="1">
    <source>
        <dbReference type="ARBA" id="ARBA00004141"/>
    </source>
</evidence>
<dbReference type="Pfam" id="PF00225">
    <property type="entry name" value="Kinesin"/>
    <property type="match status" value="1"/>
</dbReference>
<feature type="region of interest" description="Disordered" evidence="12">
    <location>
        <begin position="929"/>
        <end position="949"/>
    </location>
</feature>
<dbReference type="PRINTS" id="PR00380">
    <property type="entry name" value="KINESINHEAVY"/>
</dbReference>
<keyword evidence="17" id="KW-1185">Reference proteome</keyword>
<evidence type="ECO:0000256" key="8">
    <source>
        <dbReference type="ARBA" id="ARBA00023212"/>
    </source>
</evidence>
<evidence type="ECO:0000256" key="11">
    <source>
        <dbReference type="SAM" id="Coils"/>
    </source>
</evidence>
<feature type="transmembrane region" description="Helical" evidence="13">
    <location>
        <begin position="1291"/>
        <end position="1313"/>
    </location>
</feature>
<dbReference type="InterPro" id="IPR047241">
    <property type="entry name" value="KIF11-like_kin_motor_dom"/>
</dbReference>
<feature type="compositionally biased region" description="Basic residues" evidence="12">
    <location>
        <begin position="1076"/>
        <end position="1091"/>
    </location>
</feature>
<dbReference type="GO" id="GO:0008017">
    <property type="term" value="F:microtubule binding"/>
    <property type="evidence" value="ECO:0007669"/>
    <property type="project" value="InterPro"/>
</dbReference>
<dbReference type="PANTHER" id="PTHR47970:SF12">
    <property type="entry name" value="KINESIN FAMILY MEMBER 11"/>
    <property type="match status" value="1"/>
</dbReference>
<feature type="transmembrane region" description="Helical" evidence="13">
    <location>
        <begin position="1559"/>
        <end position="1579"/>
    </location>
</feature>
<evidence type="ECO:0000256" key="7">
    <source>
        <dbReference type="ARBA" id="ARBA00023175"/>
    </source>
</evidence>
<feature type="domain" description="Major facilitator superfamily (MFS) profile" evidence="15">
    <location>
        <begin position="1148"/>
        <end position="1583"/>
    </location>
</feature>
<feature type="region of interest" description="Disordered" evidence="12">
    <location>
        <begin position="1"/>
        <end position="26"/>
    </location>
</feature>
<evidence type="ECO:0000256" key="4">
    <source>
        <dbReference type="ARBA" id="ARBA00022701"/>
    </source>
</evidence>
<comment type="subcellular location">
    <subcellularLocation>
        <location evidence="2">Cytoplasm</location>
        <location evidence="2">Cytoskeleton</location>
    </subcellularLocation>
    <subcellularLocation>
        <location evidence="1">Membrane</location>
        <topology evidence="1">Multi-pass membrane protein</topology>
    </subcellularLocation>
</comment>
<dbReference type="Gene3D" id="3.40.850.10">
    <property type="entry name" value="Kinesin motor domain"/>
    <property type="match status" value="1"/>
</dbReference>
<evidence type="ECO:0000259" key="15">
    <source>
        <dbReference type="PROSITE" id="PS50850"/>
    </source>
</evidence>
<evidence type="ECO:0000256" key="13">
    <source>
        <dbReference type="SAM" id="Phobius"/>
    </source>
</evidence>
<reference evidence="16" key="1">
    <citation type="submission" date="2023-08" db="EMBL/GenBank/DDBJ databases">
        <title>Reference Genome Resource for the Citrus Pathogen Phytophthora citrophthora.</title>
        <authorList>
            <person name="Moller H."/>
            <person name="Coetzee B."/>
            <person name="Rose L.J."/>
            <person name="Van Niekerk J.M."/>
        </authorList>
    </citation>
    <scope>NUCLEOTIDE SEQUENCE</scope>
    <source>
        <strain evidence="16">STE-U-9442</strain>
    </source>
</reference>
<dbReference type="GO" id="GO:0008574">
    <property type="term" value="F:plus-end-directed microtubule motor activity"/>
    <property type="evidence" value="ECO:0007669"/>
    <property type="project" value="TreeGrafter"/>
</dbReference>
<evidence type="ECO:0000256" key="9">
    <source>
        <dbReference type="ARBA" id="ARBA00034704"/>
    </source>
</evidence>
<feature type="transmembrane region" description="Helical" evidence="13">
    <location>
        <begin position="1437"/>
        <end position="1458"/>
    </location>
</feature>
<keyword evidence="13" id="KW-0472">Membrane</keyword>
<dbReference type="GO" id="GO:0005876">
    <property type="term" value="C:spindle microtubule"/>
    <property type="evidence" value="ECO:0007669"/>
    <property type="project" value="TreeGrafter"/>
</dbReference>
<evidence type="ECO:0000256" key="12">
    <source>
        <dbReference type="SAM" id="MobiDB-lite"/>
    </source>
</evidence>
<keyword evidence="5 10" id="KW-0547">Nucleotide-binding</keyword>
<evidence type="ECO:0000256" key="6">
    <source>
        <dbReference type="ARBA" id="ARBA00022840"/>
    </source>
</evidence>
<keyword evidence="7 10" id="KW-0505">Motor protein</keyword>
<dbReference type="PROSITE" id="PS00411">
    <property type="entry name" value="KINESIN_MOTOR_1"/>
    <property type="match status" value="1"/>
</dbReference>
<dbReference type="InterPro" id="IPR020846">
    <property type="entry name" value="MFS_dom"/>
</dbReference>
<evidence type="ECO:0000256" key="10">
    <source>
        <dbReference type="PROSITE-ProRule" id="PRU00283"/>
    </source>
</evidence>
<feature type="domain" description="Kinesin motor" evidence="14">
    <location>
        <begin position="24"/>
        <end position="347"/>
    </location>
</feature>
<feature type="compositionally biased region" description="Low complexity" evidence="12">
    <location>
        <begin position="1585"/>
        <end position="1610"/>
    </location>
</feature>
<dbReference type="SUPFAM" id="SSF52540">
    <property type="entry name" value="P-loop containing nucleoside triphosphate hydrolases"/>
    <property type="match status" value="1"/>
</dbReference>
<keyword evidence="4" id="KW-0493">Microtubule</keyword>
<evidence type="ECO:0000259" key="14">
    <source>
        <dbReference type="PROSITE" id="PS50067"/>
    </source>
</evidence>
<feature type="compositionally biased region" description="Low complexity" evidence="12">
    <location>
        <begin position="1015"/>
        <end position="1036"/>
    </location>
</feature>
<feature type="compositionally biased region" description="Polar residues" evidence="12">
    <location>
        <begin position="1612"/>
        <end position="1621"/>
    </location>
</feature>
<dbReference type="GO" id="GO:0005524">
    <property type="term" value="F:ATP binding"/>
    <property type="evidence" value="ECO:0007669"/>
    <property type="project" value="UniProtKB-UniRule"/>
</dbReference>
<dbReference type="PANTHER" id="PTHR47970">
    <property type="entry name" value="KINESIN-LIKE PROTEIN KIF11"/>
    <property type="match status" value="1"/>
</dbReference>
<feature type="compositionally biased region" description="Acidic residues" evidence="12">
    <location>
        <begin position="1625"/>
        <end position="1636"/>
    </location>
</feature>
<dbReference type="InterPro" id="IPR036259">
    <property type="entry name" value="MFS_trans_sf"/>
</dbReference>
<sequence length="1636" mass="179462">MTEPSDQRRMSSSSEPEAPPTPTNVQVAVRCRPLNSREKSAGRGAVVQCKPNANELAVVKRKTYTFDRVFGQYSTQKDVFMSVVRPAVDESLAGYNCTVFAYGQTGTGKTYTMQGDLSPGSETAGIIPRSVRYIFDALETRGEEFSVRVSFLQLYNEELKDLLDPDADKKLRLMEDTKRGGIYCMNLLEVTATTAKHVYELVNTGVKNRITSETLMNENSSRSHSIFTIRIHSKEHNAAGEDLLRVGQLNLVDLAGSECVGRSGARNVRAREAGTINQSLLTLGRVITALVDNLPHVPYRDSKLTRLLQESLGGRAKTTIIATLAPCADSLDETLSTLEYAFRAKSIKNKPELNQKMTKAGLLNDFGSEIETLRAALRSARLKDGVYLPLEQFTDMQERLAGQGAQLAELEETLKARDSACKELEEVAEKHASEVAALTLEKQEASSKLASTEDELMSTKEALETATRELQQVQVILNAYQENEQKLLANAATATKLYDDSEKRAAKLLTKIENTQQAEETNIALATSYHTDSQSHINAFLERLAKHKESQDGMFQDMSSALRELETSHSTDLDSLITSLNALQGLVEARKAQAVEAISEDVTQKGTQREEVITAMAKQQEDMLQQFEKVVEMSKSHAKVVAEDLASSKSRNVSFLESVQSSLEGSRDELNRFLNEHSDKLLELQVAIDMSIERQAKELDEGKGVLMTALKDNHTQQHEELNAMKAQLTQYIANCIESQSKKLDEQTLLIEENTKKQHKQLSNIQTITEQEVKGFVQAVGRHNSQHETETAGVRERLSEFRNLFGEVTTRQTELVQSHHELQTTWSNDVALLASKHTEAMSSLLGKHSKTDVEVSGTRQRQLSQFLGDHEELRQLLVGGCKTLEEGLHAQISSTKEKAVSMSVLGKKIAGEASEASVQQLNATETYMKKRKINARTGDTPMKKDERPFPSFRATEVPAKGAARNSPGQAHLSSGEFLAGHKRRRLSDASGSPSSIDDVTPVEGTTAQAQTDAIISTDATEATKSATKSSSGSNQDTIDTASVSAVSAADSSVTAKTLGHRPETKTVMNAANSTPTKLRKTKASGLHKKKPVVAHPQRSMKVPRSGSAAHKITKTSALAAPKRYRAKSPLGDTANFRYMASKEAWKKADVVSAGAGDVSAKLPQGKRRYVTAFLCLCVSTICYADRTNMGIALPAFVTNKKEQGEVLSAFFYGYMCTQIPGGYFAAKFGAKIVLLTGVVVWTLFDLSTVVVAKCLTCLFFTRAGMGLGEGILFPCMHQIAGAWYPVQERSRLVSLVASGSDLGTISALIISPAIMANAGWQRIFIVFGVLSFIWVVVYVFMGVSRPEEDPHISTEERSFIVRNRTVDPDTHRRQSSRAELDTHSMNWRVLLTSRPAWAIYVAHMCYNYSWYILLGWIPQYFNQVLNLDLTKRGGFAAALPYMCGYTGTLLFGRIGDLLVTRGYRELHVRQAMNAFSFLGCAFFLFSLRLAKSAPMAVALLCMTLFTSRAAMAGYWVNMIDVAPNHAAHVMGVSNTFGTIPGIIGNVVTGAILQATGSWDLVFAIAALVLVFGAVFFHCYASDKSIYSRSSSGSNGEGYSSGSTTSSSFPGSPNYGQSLSSSIPELRDEEESLLENPM</sequence>
<dbReference type="FunFam" id="3.40.850.10:FF:000019">
    <property type="entry name" value="Kinesin-like protein KIN-5D"/>
    <property type="match status" value="1"/>
</dbReference>
<dbReference type="InterPro" id="IPR011701">
    <property type="entry name" value="MFS"/>
</dbReference>
<organism evidence="16 17">
    <name type="scientific">Phytophthora citrophthora</name>
    <dbReference type="NCBI Taxonomy" id="4793"/>
    <lineage>
        <taxon>Eukaryota</taxon>
        <taxon>Sar</taxon>
        <taxon>Stramenopiles</taxon>
        <taxon>Oomycota</taxon>
        <taxon>Peronosporomycetes</taxon>
        <taxon>Peronosporales</taxon>
        <taxon>Peronosporaceae</taxon>
        <taxon>Phytophthora</taxon>
    </lineage>
</organism>
<comment type="similarity">
    <text evidence="9">Belongs to the TRAFAC class myosin-kinesin ATPase superfamily. Kinesin family. KIN-5/BimC subfamily.</text>
</comment>
<dbReference type="InterPro" id="IPR047149">
    <property type="entry name" value="KIF11-like"/>
</dbReference>
<feature type="transmembrane region" description="Helical" evidence="13">
    <location>
        <begin position="1396"/>
        <end position="1417"/>
    </location>
</feature>
<dbReference type="InterPro" id="IPR036961">
    <property type="entry name" value="Kinesin_motor_dom_sf"/>
</dbReference>
<name>A0AAD9LPW7_9STRA</name>
<dbReference type="GO" id="GO:0015291">
    <property type="term" value="F:secondary active transmembrane transporter activity"/>
    <property type="evidence" value="ECO:0007669"/>
    <property type="project" value="UniProtKB-ARBA"/>
</dbReference>
<evidence type="ECO:0000256" key="3">
    <source>
        <dbReference type="ARBA" id="ARBA00022490"/>
    </source>
</evidence>
<keyword evidence="13" id="KW-0812">Transmembrane</keyword>
<keyword evidence="6 10" id="KW-0067">ATP-binding</keyword>
<dbReference type="CDD" id="cd17380">
    <property type="entry name" value="MFS_SLC17A9_like"/>
    <property type="match status" value="1"/>
</dbReference>
<proteinExistence type="inferred from homology"/>
<evidence type="ECO:0000313" key="17">
    <source>
        <dbReference type="Proteomes" id="UP001259832"/>
    </source>
</evidence>
<feature type="transmembrane region" description="Helical" evidence="13">
    <location>
        <begin position="1231"/>
        <end position="1254"/>
    </location>
</feature>
<dbReference type="InterPro" id="IPR027417">
    <property type="entry name" value="P-loop_NTPase"/>
</dbReference>
<gene>
    <name evidence="16" type="ORF">P3T76_003733</name>
</gene>
<feature type="region of interest" description="Disordered" evidence="12">
    <location>
        <begin position="1585"/>
        <end position="1636"/>
    </location>
</feature>
<dbReference type="GO" id="GO:0016020">
    <property type="term" value="C:membrane"/>
    <property type="evidence" value="ECO:0007669"/>
    <property type="project" value="UniProtKB-SubCell"/>
</dbReference>
<dbReference type="CDD" id="cd01364">
    <property type="entry name" value="KISc_BimC_Eg5"/>
    <property type="match status" value="1"/>
</dbReference>
<feature type="transmembrane region" description="Helical" evidence="13">
    <location>
        <begin position="1495"/>
        <end position="1516"/>
    </location>
</feature>
<dbReference type="PROSITE" id="PS50850">
    <property type="entry name" value="MFS"/>
    <property type="match status" value="1"/>
</dbReference>
<keyword evidence="3" id="KW-0963">Cytoplasm</keyword>
<feature type="transmembrane region" description="Helical" evidence="13">
    <location>
        <begin position="1470"/>
        <end position="1489"/>
    </location>
</feature>
<dbReference type="Pfam" id="PF07690">
    <property type="entry name" value="MFS_1"/>
    <property type="match status" value="1"/>
</dbReference>
<dbReference type="GO" id="GO:0051231">
    <property type="term" value="P:spindle elongation"/>
    <property type="evidence" value="ECO:0007669"/>
    <property type="project" value="TreeGrafter"/>
</dbReference>
<dbReference type="Gene3D" id="1.20.1250.20">
    <property type="entry name" value="MFS general substrate transporter like domains"/>
    <property type="match status" value="2"/>
</dbReference>
<accession>A0AAD9LPW7</accession>
<dbReference type="Proteomes" id="UP001259832">
    <property type="component" value="Unassembled WGS sequence"/>
</dbReference>
<feature type="coiled-coil region" evidence="11">
    <location>
        <begin position="393"/>
        <end position="518"/>
    </location>
</feature>
<dbReference type="GO" id="GO:0072686">
    <property type="term" value="C:mitotic spindle"/>
    <property type="evidence" value="ECO:0007669"/>
    <property type="project" value="TreeGrafter"/>
</dbReference>
<dbReference type="EMBL" id="JASMQC010000005">
    <property type="protein sequence ID" value="KAK1945200.1"/>
    <property type="molecule type" value="Genomic_DNA"/>
</dbReference>
<dbReference type="InterPro" id="IPR044777">
    <property type="entry name" value="SLC17A9-like"/>
</dbReference>
<comment type="caution">
    <text evidence="16">The sequence shown here is derived from an EMBL/GenBank/DDBJ whole genome shotgun (WGS) entry which is preliminary data.</text>
</comment>
<dbReference type="SMART" id="SM00129">
    <property type="entry name" value="KISc"/>
    <property type="match status" value="1"/>
</dbReference>
<keyword evidence="8" id="KW-0206">Cytoskeleton</keyword>
<feature type="region of interest" description="Disordered" evidence="12">
    <location>
        <begin position="1073"/>
        <end position="1111"/>
    </location>
</feature>
<feature type="transmembrane region" description="Helical" evidence="13">
    <location>
        <begin position="1528"/>
        <end position="1553"/>
    </location>
</feature>
<dbReference type="GO" id="GO:0007018">
    <property type="term" value="P:microtubule-based movement"/>
    <property type="evidence" value="ECO:0007669"/>
    <property type="project" value="InterPro"/>
</dbReference>
<feature type="transmembrane region" description="Helical" evidence="13">
    <location>
        <begin position="1319"/>
        <end position="1340"/>
    </location>
</feature>
<keyword evidence="13" id="KW-1133">Transmembrane helix</keyword>
<protein>
    <submittedName>
        <fullName evidence="16">Kinesin-like protein KIF11</fullName>
    </submittedName>
</protein>
<dbReference type="InterPro" id="IPR001752">
    <property type="entry name" value="Kinesin_motor_dom"/>
</dbReference>
<feature type="region of interest" description="Disordered" evidence="12">
    <location>
        <begin position="981"/>
        <end position="1036"/>
    </location>
</feature>
<dbReference type="GO" id="GO:0090307">
    <property type="term" value="P:mitotic spindle assembly"/>
    <property type="evidence" value="ECO:0007669"/>
    <property type="project" value="TreeGrafter"/>
</dbReference>
<evidence type="ECO:0000256" key="2">
    <source>
        <dbReference type="ARBA" id="ARBA00004245"/>
    </source>
</evidence>
<keyword evidence="11" id="KW-0175">Coiled coil</keyword>
<dbReference type="PROSITE" id="PS50067">
    <property type="entry name" value="KINESIN_MOTOR_2"/>
    <property type="match status" value="1"/>
</dbReference>
<dbReference type="InterPro" id="IPR019821">
    <property type="entry name" value="Kinesin_motor_CS"/>
</dbReference>
<dbReference type="FunFam" id="1.20.1250.20:FF:000532">
    <property type="entry name" value="SLC (SoLute Carrier) homolog"/>
    <property type="match status" value="1"/>
</dbReference>